<feature type="non-terminal residue" evidence="6">
    <location>
        <position position="1"/>
    </location>
</feature>
<reference evidence="6 7" key="1">
    <citation type="journal article" date="2016" name="Proc. Natl. Acad. Sci. U.S.A.">
        <title>Comparative genomics of biotechnologically important yeasts.</title>
        <authorList>
            <person name="Riley R."/>
            <person name="Haridas S."/>
            <person name="Wolfe K.H."/>
            <person name="Lopes M.R."/>
            <person name="Hittinger C.T."/>
            <person name="Goeker M."/>
            <person name="Salamov A.A."/>
            <person name="Wisecaver J.H."/>
            <person name="Long T.M."/>
            <person name="Calvey C.H."/>
            <person name="Aerts A.L."/>
            <person name="Barry K.W."/>
            <person name="Choi C."/>
            <person name="Clum A."/>
            <person name="Coughlan A.Y."/>
            <person name="Deshpande S."/>
            <person name="Douglass A.P."/>
            <person name="Hanson S.J."/>
            <person name="Klenk H.-P."/>
            <person name="LaButti K.M."/>
            <person name="Lapidus A."/>
            <person name="Lindquist E.A."/>
            <person name="Lipzen A.M."/>
            <person name="Meier-Kolthoff J.P."/>
            <person name="Ohm R.A."/>
            <person name="Otillar R.P."/>
            <person name="Pangilinan J.L."/>
            <person name="Peng Y."/>
            <person name="Rokas A."/>
            <person name="Rosa C.A."/>
            <person name="Scheuner C."/>
            <person name="Sibirny A.A."/>
            <person name="Slot J.C."/>
            <person name="Stielow J.B."/>
            <person name="Sun H."/>
            <person name="Kurtzman C.P."/>
            <person name="Blackwell M."/>
            <person name="Grigoriev I.V."/>
            <person name="Jeffries T.W."/>
        </authorList>
    </citation>
    <scope>NUCLEOTIDE SEQUENCE [LARGE SCALE GENOMIC DNA]</scope>
    <source>
        <strain evidence="7">ATCC 58044 / CBS 1984 / NCYC 433 / NRRL Y-366-8</strain>
    </source>
</reference>
<feature type="domain" description="HTH myb-type" evidence="5">
    <location>
        <begin position="136"/>
        <end position="165"/>
    </location>
</feature>
<dbReference type="OrthoDB" id="39591at2759"/>
<accession>A0A1E3NZG6</accession>
<dbReference type="SUPFAM" id="SSF46689">
    <property type="entry name" value="Homeodomain-like"/>
    <property type="match status" value="2"/>
</dbReference>
<sequence>INNMTRRQICERVWSNERKKDDFWESLHKVLPYRTRASVYKHVRRSYHIFDVRGKWTPEEDVTLGRLAQEKDGQWKLIGQEMGRMPEDCRDRWRNYVKCGNNRAQNKWQDSEEEKLKNVITEILNEQLNSPAPIINWTLVSEKMGGTRSRIQCRYKWNKILKRDALARAQTIDLNDRIWLLTKLQELRFLPETEIDWDAIASLHPKNFWTGNDFKICYEKMRSSIRDFKKKNVMEISSILLQDL</sequence>
<dbReference type="PANTHER" id="PTHR46380">
    <property type="entry name" value="CYCLIN-D-BINDING MYB-LIKE TRANSCRIPTION FACTOR 1"/>
    <property type="match status" value="1"/>
</dbReference>
<dbReference type="InterPro" id="IPR009057">
    <property type="entry name" value="Homeodomain-like_sf"/>
</dbReference>
<dbReference type="GeneID" id="30197845"/>
<evidence type="ECO:0000256" key="2">
    <source>
        <dbReference type="ARBA" id="ARBA00023125"/>
    </source>
</evidence>
<keyword evidence="2" id="KW-0238">DNA-binding</keyword>
<evidence type="ECO:0000313" key="6">
    <source>
        <dbReference type="EMBL" id="ODQ58606.1"/>
    </source>
</evidence>
<dbReference type="PROSITE" id="PS51294">
    <property type="entry name" value="HTH_MYB"/>
    <property type="match status" value="2"/>
</dbReference>
<evidence type="ECO:0000256" key="3">
    <source>
        <dbReference type="ARBA" id="ARBA00023242"/>
    </source>
</evidence>
<dbReference type="Proteomes" id="UP000094112">
    <property type="component" value="Unassembled WGS sequence"/>
</dbReference>
<keyword evidence="3" id="KW-0539">Nucleus</keyword>
<dbReference type="PANTHER" id="PTHR46380:SF2">
    <property type="entry name" value="CYCLIN-D-BINDING MYB-LIKE TRANSCRIPTION FACTOR 1"/>
    <property type="match status" value="1"/>
</dbReference>
<dbReference type="InterPro" id="IPR017930">
    <property type="entry name" value="Myb_dom"/>
</dbReference>
<protein>
    <submittedName>
        <fullName evidence="6">Uncharacterized protein</fullName>
    </submittedName>
</protein>
<name>A0A1E3NZG6_WICAA</name>
<comment type="subcellular location">
    <subcellularLocation>
        <location evidence="1">Nucleus</location>
    </subcellularLocation>
</comment>
<dbReference type="SMART" id="SM00717">
    <property type="entry name" value="SANT"/>
    <property type="match status" value="2"/>
</dbReference>
<dbReference type="Pfam" id="PF00249">
    <property type="entry name" value="Myb_DNA-binding"/>
    <property type="match status" value="1"/>
</dbReference>
<proteinExistence type="predicted"/>
<evidence type="ECO:0000259" key="4">
    <source>
        <dbReference type="PROSITE" id="PS50090"/>
    </source>
</evidence>
<dbReference type="CDD" id="cd00167">
    <property type="entry name" value="SANT"/>
    <property type="match status" value="2"/>
</dbReference>
<dbReference type="InterPro" id="IPR001005">
    <property type="entry name" value="SANT/Myb"/>
</dbReference>
<dbReference type="PROSITE" id="PS50090">
    <property type="entry name" value="MYB_LIKE"/>
    <property type="match status" value="2"/>
</dbReference>
<dbReference type="Gene3D" id="1.10.10.60">
    <property type="entry name" value="Homeodomain-like"/>
    <property type="match status" value="2"/>
</dbReference>
<dbReference type="GO" id="GO:0003700">
    <property type="term" value="F:DNA-binding transcription factor activity"/>
    <property type="evidence" value="ECO:0007669"/>
    <property type="project" value="TreeGrafter"/>
</dbReference>
<evidence type="ECO:0000259" key="5">
    <source>
        <dbReference type="PROSITE" id="PS51294"/>
    </source>
</evidence>
<dbReference type="GO" id="GO:0005634">
    <property type="term" value="C:nucleus"/>
    <property type="evidence" value="ECO:0007669"/>
    <property type="project" value="UniProtKB-SubCell"/>
</dbReference>
<dbReference type="InterPro" id="IPR051651">
    <property type="entry name" value="DMTF1_DNA-bind_reg"/>
</dbReference>
<feature type="domain" description="Myb-like" evidence="4">
    <location>
        <begin position="53"/>
        <end position="97"/>
    </location>
</feature>
<dbReference type="GO" id="GO:0000976">
    <property type="term" value="F:transcription cis-regulatory region binding"/>
    <property type="evidence" value="ECO:0007669"/>
    <property type="project" value="TreeGrafter"/>
</dbReference>
<evidence type="ECO:0000256" key="1">
    <source>
        <dbReference type="ARBA" id="ARBA00004123"/>
    </source>
</evidence>
<dbReference type="AlphaFoldDB" id="A0A1E3NZG6"/>
<organism evidence="6 7">
    <name type="scientific">Wickerhamomyces anomalus (strain ATCC 58044 / CBS 1984 / NCYC 433 / NRRL Y-366-8)</name>
    <name type="common">Yeast</name>
    <name type="synonym">Hansenula anomala</name>
    <dbReference type="NCBI Taxonomy" id="683960"/>
    <lineage>
        <taxon>Eukaryota</taxon>
        <taxon>Fungi</taxon>
        <taxon>Dikarya</taxon>
        <taxon>Ascomycota</taxon>
        <taxon>Saccharomycotina</taxon>
        <taxon>Saccharomycetes</taxon>
        <taxon>Phaffomycetales</taxon>
        <taxon>Wickerhamomycetaceae</taxon>
        <taxon>Wickerhamomyces</taxon>
    </lineage>
</organism>
<feature type="domain" description="Myb-like" evidence="4">
    <location>
        <begin position="100"/>
        <end position="161"/>
    </location>
</feature>
<evidence type="ECO:0000313" key="7">
    <source>
        <dbReference type="Proteomes" id="UP000094112"/>
    </source>
</evidence>
<feature type="non-terminal residue" evidence="6">
    <location>
        <position position="244"/>
    </location>
</feature>
<gene>
    <name evidence="6" type="ORF">WICANDRAFT_14160</name>
</gene>
<keyword evidence="7" id="KW-1185">Reference proteome</keyword>
<dbReference type="EMBL" id="KV454211">
    <property type="protein sequence ID" value="ODQ58606.1"/>
    <property type="molecule type" value="Genomic_DNA"/>
</dbReference>
<dbReference type="STRING" id="683960.A0A1E3NZG6"/>
<feature type="domain" description="HTH myb-type" evidence="5">
    <location>
        <begin position="52"/>
        <end position="101"/>
    </location>
</feature>
<dbReference type="RefSeq" id="XP_019037813.1">
    <property type="nucleotide sequence ID" value="XM_019180599.1"/>
</dbReference>